<keyword evidence="6" id="KW-1185">Reference proteome</keyword>
<dbReference type="PANTHER" id="PTHR44688">
    <property type="entry name" value="DNA-BINDING TRANSCRIPTIONAL ACTIVATOR DEVR_DOSR"/>
    <property type="match status" value="1"/>
</dbReference>
<dbReference type="InterPro" id="IPR036388">
    <property type="entry name" value="WH-like_DNA-bd_sf"/>
</dbReference>
<evidence type="ECO:0000256" key="2">
    <source>
        <dbReference type="ARBA" id="ARBA00023125"/>
    </source>
</evidence>
<evidence type="ECO:0000313" key="6">
    <source>
        <dbReference type="Proteomes" id="UP001553148"/>
    </source>
</evidence>
<dbReference type="EMBL" id="JBFAUJ010000002">
    <property type="protein sequence ID" value="MEV8459097.1"/>
    <property type="molecule type" value="Genomic_DNA"/>
</dbReference>
<evidence type="ECO:0000256" key="3">
    <source>
        <dbReference type="ARBA" id="ARBA00023163"/>
    </source>
</evidence>
<dbReference type="PANTHER" id="PTHR44688:SF16">
    <property type="entry name" value="DNA-BINDING TRANSCRIPTIONAL ACTIVATOR DEVR_DOSR"/>
    <property type="match status" value="1"/>
</dbReference>
<name>A0ABV3KIK1_STRGS</name>
<dbReference type="InterPro" id="IPR000792">
    <property type="entry name" value="Tscrpt_reg_LuxR_C"/>
</dbReference>
<dbReference type="Proteomes" id="UP001553148">
    <property type="component" value="Unassembled WGS sequence"/>
</dbReference>
<dbReference type="Gene3D" id="1.10.10.10">
    <property type="entry name" value="Winged helix-like DNA-binding domain superfamily/Winged helix DNA-binding domain"/>
    <property type="match status" value="1"/>
</dbReference>
<keyword evidence="1" id="KW-0805">Transcription regulation</keyword>
<evidence type="ECO:0000259" key="4">
    <source>
        <dbReference type="PROSITE" id="PS50043"/>
    </source>
</evidence>
<proteinExistence type="predicted"/>
<dbReference type="PRINTS" id="PR00038">
    <property type="entry name" value="HTHLUXR"/>
</dbReference>
<dbReference type="SUPFAM" id="SSF46894">
    <property type="entry name" value="C-terminal effector domain of the bipartite response regulators"/>
    <property type="match status" value="1"/>
</dbReference>
<dbReference type="SMART" id="SM00421">
    <property type="entry name" value="HTH_LUXR"/>
    <property type="match status" value="1"/>
</dbReference>
<keyword evidence="3" id="KW-0804">Transcription</keyword>
<accession>A0ABV3KIK1</accession>
<reference evidence="5 6" key="1">
    <citation type="submission" date="2024-06" db="EMBL/GenBank/DDBJ databases">
        <title>The Natural Products Discovery Center: Release of the First 8490 Sequenced Strains for Exploring Actinobacteria Biosynthetic Diversity.</title>
        <authorList>
            <person name="Kalkreuter E."/>
            <person name="Kautsar S.A."/>
            <person name="Yang D."/>
            <person name="Bader C.D."/>
            <person name="Teijaro C.N."/>
            <person name="Fluegel L."/>
            <person name="Davis C.M."/>
            <person name="Simpson J.R."/>
            <person name="Lauterbach L."/>
            <person name="Steele A.D."/>
            <person name="Gui C."/>
            <person name="Meng S."/>
            <person name="Li G."/>
            <person name="Viehrig K."/>
            <person name="Ye F."/>
            <person name="Su P."/>
            <person name="Kiefer A.F."/>
            <person name="Nichols A."/>
            <person name="Cepeda A.J."/>
            <person name="Yan W."/>
            <person name="Fan B."/>
            <person name="Jiang Y."/>
            <person name="Adhikari A."/>
            <person name="Zheng C.-J."/>
            <person name="Schuster L."/>
            <person name="Cowan T.M."/>
            <person name="Smanski M.J."/>
            <person name="Chevrette M.G."/>
            <person name="De Carvalho L.P.S."/>
            <person name="Shen B."/>
        </authorList>
    </citation>
    <scope>NUCLEOTIDE SEQUENCE [LARGE SCALE GENOMIC DNA]</scope>
    <source>
        <strain evidence="5 6">NPDC052360</strain>
    </source>
</reference>
<keyword evidence="2" id="KW-0238">DNA-binding</keyword>
<protein>
    <submittedName>
        <fullName evidence="5">Helix-turn-helix transcriptional regulator</fullName>
    </submittedName>
</protein>
<dbReference type="Pfam" id="PF00196">
    <property type="entry name" value="GerE"/>
    <property type="match status" value="1"/>
</dbReference>
<feature type="domain" description="HTH luxR-type" evidence="4">
    <location>
        <begin position="167"/>
        <end position="234"/>
    </location>
</feature>
<dbReference type="CDD" id="cd06170">
    <property type="entry name" value="LuxR_C_like"/>
    <property type="match status" value="1"/>
</dbReference>
<evidence type="ECO:0000313" key="5">
    <source>
        <dbReference type="EMBL" id="MEV8459097.1"/>
    </source>
</evidence>
<dbReference type="PROSITE" id="PS50043">
    <property type="entry name" value="HTH_LUXR_2"/>
    <property type="match status" value="1"/>
</dbReference>
<dbReference type="InterPro" id="IPR016032">
    <property type="entry name" value="Sig_transdc_resp-reg_C-effctor"/>
</dbReference>
<dbReference type="RefSeq" id="WP_239513185.1">
    <property type="nucleotide sequence ID" value="NZ_JBFAUJ010000002.1"/>
</dbReference>
<evidence type="ECO:0000256" key="1">
    <source>
        <dbReference type="ARBA" id="ARBA00023015"/>
    </source>
</evidence>
<organism evidence="5 6">
    <name type="scientific">Streptomyces griseosporeus</name>
    <dbReference type="NCBI Taxonomy" id="1910"/>
    <lineage>
        <taxon>Bacteria</taxon>
        <taxon>Bacillati</taxon>
        <taxon>Actinomycetota</taxon>
        <taxon>Actinomycetes</taxon>
        <taxon>Kitasatosporales</taxon>
        <taxon>Streptomycetaceae</taxon>
        <taxon>Streptomyces</taxon>
    </lineage>
</organism>
<sequence length="234" mass="25109">MPYPAAAQFLRTAIPDIIRAYQSALRAVRSPLATRKEAWPKCRDQAQAIVEDCVIALTGKQPPAPAEARRYSHLVGVDRATQGIAVAESVRAVDILWSAMQPAVRSAVQCEAAARRTAALLLISTVFRASSGSRLYAGAVGYGDAVPRLSEDVADENAGAEAAGETPVESPACAGLSQREKQVLERVARAMTNSQIARDLGIETATVKRHLNNIYAKLQADSRIDAINKAYGRR</sequence>
<comment type="caution">
    <text evidence="5">The sequence shown here is derived from an EMBL/GenBank/DDBJ whole genome shotgun (WGS) entry which is preliminary data.</text>
</comment>
<gene>
    <name evidence="5" type="ORF">AB0470_06055</name>
</gene>